<gene>
    <name evidence="2" type="primary">PTCD2</name>
    <name evidence="2" type="ORF">CEXT_501151</name>
</gene>
<reference evidence="2 3" key="1">
    <citation type="submission" date="2021-06" db="EMBL/GenBank/DDBJ databases">
        <title>Caerostris extrusa draft genome.</title>
        <authorList>
            <person name="Kono N."/>
            <person name="Arakawa K."/>
        </authorList>
    </citation>
    <scope>NUCLEOTIDE SEQUENCE [LARGE SCALE GENOMIC DNA]</scope>
</reference>
<dbReference type="GO" id="GO:0005739">
    <property type="term" value="C:mitochondrion"/>
    <property type="evidence" value="ECO:0007669"/>
    <property type="project" value="InterPro"/>
</dbReference>
<dbReference type="Gene3D" id="1.25.40.10">
    <property type="entry name" value="Tetratricopeptide repeat domain"/>
    <property type="match status" value="1"/>
</dbReference>
<dbReference type="GO" id="GO:0003723">
    <property type="term" value="F:RNA binding"/>
    <property type="evidence" value="ECO:0007669"/>
    <property type="project" value="TreeGrafter"/>
</dbReference>
<sequence length="401" mass="46228">MNSLRRITGNSLLSKVYQESRRILSVRFLYSEPFLGLDKYAEARQRTSSRLGSMRENFYNRMKSQLSNPAKSMIFTEDLKTVIHSCDDNPEELELCVQMMKRFHKQNKELRFGTFIFGPVALRLFYHLQKTDLMGEVFNDPELDGFFDQLKSYLLCMNLCFKNGKYSEVIESFEECQQKKLGDSKFPREVVVLTTGACYKLNTPESFQLATNIVTQAREGNFTVLRKSLNFVAALALQQNKPDVALEILSSMPGNRWIVVNNLRLTALTDLNRIQDVFTILREVVEQNITRQQRPLGEICQSTVDHIKQAVDSANDKETSHTFEQLARSLTEGNCVTSRTMDDLLCVEIRPRPFPRDDNSSYSFGRRNDFSDGPFREREKQSFSGDSQPGRRRFAGLAEEF</sequence>
<dbReference type="GO" id="GO:0050684">
    <property type="term" value="P:regulation of mRNA processing"/>
    <property type="evidence" value="ECO:0007669"/>
    <property type="project" value="InterPro"/>
</dbReference>
<comment type="caution">
    <text evidence="2">The sequence shown here is derived from an EMBL/GenBank/DDBJ whole genome shotgun (WGS) entry which is preliminary data.</text>
</comment>
<dbReference type="EMBL" id="BPLR01008570">
    <property type="protein sequence ID" value="GIY25723.1"/>
    <property type="molecule type" value="Genomic_DNA"/>
</dbReference>
<dbReference type="AlphaFoldDB" id="A0AAV4RV17"/>
<keyword evidence="3" id="KW-1185">Reference proteome</keyword>
<dbReference type="Proteomes" id="UP001054945">
    <property type="component" value="Unassembled WGS sequence"/>
</dbReference>
<protein>
    <submittedName>
        <fullName evidence="2">Pentatricopeptide repeat-containing protein 2, mitochondrial</fullName>
    </submittedName>
</protein>
<dbReference type="GO" id="GO:0007005">
    <property type="term" value="P:mitochondrion organization"/>
    <property type="evidence" value="ECO:0007669"/>
    <property type="project" value="TreeGrafter"/>
</dbReference>
<name>A0AAV4RV17_CAEEX</name>
<feature type="region of interest" description="Disordered" evidence="1">
    <location>
        <begin position="357"/>
        <end position="401"/>
    </location>
</feature>
<dbReference type="PANTHER" id="PTHR14700:SF0">
    <property type="entry name" value="PENTATRICOPEPTIDE REPEAT-CONTAINING PROTEIN 2, MITOCHONDRIAL"/>
    <property type="match status" value="1"/>
</dbReference>
<evidence type="ECO:0000256" key="1">
    <source>
        <dbReference type="SAM" id="MobiDB-lite"/>
    </source>
</evidence>
<proteinExistence type="predicted"/>
<dbReference type="InterPro" id="IPR034629">
    <property type="entry name" value="PTCD2"/>
</dbReference>
<feature type="compositionally biased region" description="Basic and acidic residues" evidence="1">
    <location>
        <begin position="366"/>
        <end position="381"/>
    </location>
</feature>
<organism evidence="2 3">
    <name type="scientific">Caerostris extrusa</name>
    <name type="common">Bark spider</name>
    <name type="synonym">Caerostris bankana</name>
    <dbReference type="NCBI Taxonomy" id="172846"/>
    <lineage>
        <taxon>Eukaryota</taxon>
        <taxon>Metazoa</taxon>
        <taxon>Ecdysozoa</taxon>
        <taxon>Arthropoda</taxon>
        <taxon>Chelicerata</taxon>
        <taxon>Arachnida</taxon>
        <taxon>Araneae</taxon>
        <taxon>Araneomorphae</taxon>
        <taxon>Entelegynae</taxon>
        <taxon>Araneoidea</taxon>
        <taxon>Araneidae</taxon>
        <taxon>Caerostris</taxon>
    </lineage>
</organism>
<evidence type="ECO:0000313" key="3">
    <source>
        <dbReference type="Proteomes" id="UP001054945"/>
    </source>
</evidence>
<dbReference type="PANTHER" id="PTHR14700">
    <property type="entry name" value="PENTATRICOPEPTIDE REPEAT-CONTAINING PROTEIN 2, MITOCHONDRIAL"/>
    <property type="match status" value="1"/>
</dbReference>
<dbReference type="InterPro" id="IPR011990">
    <property type="entry name" value="TPR-like_helical_dom_sf"/>
</dbReference>
<accession>A0AAV4RV17</accession>
<evidence type="ECO:0000313" key="2">
    <source>
        <dbReference type="EMBL" id="GIY25723.1"/>
    </source>
</evidence>